<keyword evidence="2" id="KW-0732">Signal</keyword>
<organism evidence="3 4">
    <name type="scientific">Meloidogyne enterolobii</name>
    <name type="common">Root-knot nematode worm</name>
    <name type="synonym">Meloidogyne mayaguensis</name>
    <dbReference type="NCBI Taxonomy" id="390850"/>
    <lineage>
        <taxon>Eukaryota</taxon>
        <taxon>Metazoa</taxon>
        <taxon>Ecdysozoa</taxon>
        <taxon>Nematoda</taxon>
        <taxon>Chromadorea</taxon>
        <taxon>Rhabditida</taxon>
        <taxon>Tylenchina</taxon>
        <taxon>Tylenchomorpha</taxon>
        <taxon>Tylenchoidea</taxon>
        <taxon>Meloidogynidae</taxon>
        <taxon>Meloidogyninae</taxon>
        <taxon>Meloidogyne</taxon>
    </lineage>
</organism>
<reference evidence="3 4" key="1">
    <citation type="submission" date="2020-08" db="EMBL/GenBank/DDBJ databases">
        <authorList>
            <person name="Koutsovoulos G."/>
            <person name="Danchin GJ E."/>
        </authorList>
    </citation>
    <scope>NUCLEOTIDE SEQUENCE [LARGE SCALE GENOMIC DNA]</scope>
</reference>
<dbReference type="EMBL" id="CAJEWN010000598">
    <property type="protein sequence ID" value="CAD2186634.1"/>
    <property type="molecule type" value="Genomic_DNA"/>
</dbReference>
<dbReference type="Proteomes" id="UP000580250">
    <property type="component" value="Unassembled WGS sequence"/>
</dbReference>
<feature type="coiled-coil region" evidence="1">
    <location>
        <begin position="123"/>
        <end position="153"/>
    </location>
</feature>
<sequence length="228" mass="26734">MFNFLLILFIFLYSHPIQHLINGMDGGKQIYESPNLQNCPPPSPLYEPNSKFPKMKFSLTELSLLTRILSATNPNLLKFNYQLDLFDILIQKCKTKVLNELENQQLVNSQIIDKKLFEIISFYKDYMKEIELFKNTEDHLEEEEDNVQGLSAEEMRLFIQERLNKMLITLNFEGYQVILRKYLRIVKSRNAQILSDSQIDINSLLKNKNQNLEAFVNIVNNAIVPLLE</sequence>
<protein>
    <submittedName>
        <fullName evidence="3">Uncharacterized protein</fullName>
    </submittedName>
</protein>
<feature type="signal peptide" evidence="2">
    <location>
        <begin position="1"/>
        <end position="19"/>
    </location>
</feature>
<evidence type="ECO:0000313" key="4">
    <source>
        <dbReference type="Proteomes" id="UP000580250"/>
    </source>
</evidence>
<evidence type="ECO:0000256" key="1">
    <source>
        <dbReference type="SAM" id="Coils"/>
    </source>
</evidence>
<evidence type="ECO:0000313" key="3">
    <source>
        <dbReference type="EMBL" id="CAD2186634.1"/>
    </source>
</evidence>
<dbReference type="AlphaFoldDB" id="A0A6V7WI22"/>
<keyword evidence="1" id="KW-0175">Coiled coil</keyword>
<gene>
    <name evidence="3" type="ORF">MENT_LOCUS39149</name>
</gene>
<feature type="chain" id="PRO_5028458742" evidence="2">
    <location>
        <begin position="20"/>
        <end position="228"/>
    </location>
</feature>
<name>A0A6V7WI22_MELEN</name>
<accession>A0A6V7WI22</accession>
<evidence type="ECO:0000256" key="2">
    <source>
        <dbReference type="SAM" id="SignalP"/>
    </source>
</evidence>
<proteinExistence type="predicted"/>
<comment type="caution">
    <text evidence="3">The sequence shown here is derived from an EMBL/GenBank/DDBJ whole genome shotgun (WGS) entry which is preliminary data.</text>
</comment>